<evidence type="ECO:0000256" key="1">
    <source>
        <dbReference type="PROSITE-ProRule" id="PRU00339"/>
    </source>
</evidence>
<evidence type="ECO:0000313" key="3">
    <source>
        <dbReference type="Proteomes" id="UP000266340"/>
    </source>
</evidence>
<gene>
    <name evidence="2" type="ORF">D3H35_04130</name>
</gene>
<keyword evidence="3" id="KW-1185">Reference proteome</keyword>
<evidence type="ECO:0000313" key="2">
    <source>
        <dbReference type="EMBL" id="RIE04682.1"/>
    </source>
</evidence>
<dbReference type="Gene3D" id="1.25.40.10">
    <property type="entry name" value="Tetratricopeptide repeat domain"/>
    <property type="match status" value="1"/>
</dbReference>
<protein>
    <submittedName>
        <fullName evidence="2">Tetratricopeptide repeat protein</fullName>
    </submittedName>
</protein>
<sequence>MSIIRQWFGTMNEVLDDLILRYPGASGEERFRMQEQWEMLKALSDDMIESWLSFEDKMALYRDLELQQPAPVKAAAAPAPAEHVLAVFQKGQGYFQLHMFGHAAEQLEETVRSHPEFIAGRLYLAMSRMHLKEWNEAQRHFQLISTLTDEPKLIAIAYNALGCIQAIFAQLEQARTYFRKSLETDPSFCDPRRNLESCLNGKGQILLQFGSAELQTICL</sequence>
<dbReference type="InterPro" id="IPR011990">
    <property type="entry name" value="TPR-like_helical_dom_sf"/>
</dbReference>
<comment type="caution">
    <text evidence="2">The sequence shown here is derived from an EMBL/GenBank/DDBJ whole genome shotgun (WGS) entry which is preliminary data.</text>
</comment>
<dbReference type="InterPro" id="IPR019734">
    <property type="entry name" value="TPR_rpt"/>
</dbReference>
<dbReference type="AlphaFoldDB" id="A0A398CQD5"/>
<dbReference type="RefSeq" id="WP_119147881.1">
    <property type="nucleotide sequence ID" value="NZ_JBHSOV010000005.1"/>
</dbReference>
<keyword evidence="1" id="KW-0802">TPR repeat</keyword>
<dbReference type="EMBL" id="QXJM01000023">
    <property type="protein sequence ID" value="RIE04682.1"/>
    <property type="molecule type" value="Genomic_DNA"/>
</dbReference>
<dbReference type="OrthoDB" id="2370959at2"/>
<dbReference type="SUPFAM" id="SSF48452">
    <property type="entry name" value="TPR-like"/>
    <property type="match status" value="1"/>
</dbReference>
<dbReference type="SMART" id="SM00028">
    <property type="entry name" value="TPR"/>
    <property type="match status" value="3"/>
</dbReference>
<reference evidence="2 3" key="1">
    <citation type="submission" date="2018-09" db="EMBL/GenBank/DDBJ databases">
        <title>Cohnella cavernae sp. nov., isolated from a karst cave.</title>
        <authorList>
            <person name="Zhu H."/>
        </authorList>
    </citation>
    <scope>NUCLEOTIDE SEQUENCE [LARGE SCALE GENOMIC DNA]</scope>
    <source>
        <strain evidence="2 3">K2E09-144</strain>
    </source>
</reference>
<feature type="repeat" description="TPR" evidence="1">
    <location>
        <begin position="155"/>
        <end position="188"/>
    </location>
</feature>
<name>A0A398CQD5_9BACL</name>
<dbReference type="PROSITE" id="PS50005">
    <property type="entry name" value="TPR"/>
    <property type="match status" value="1"/>
</dbReference>
<proteinExistence type="predicted"/>
<dbReference type="Proteomes" id="UP000266340">
    <property type="component" value="Unassembled WGS sequence"/>
</dbReference>
<accession>A0A398CQD5</accession>
<organism evidence="2 3">
    <name type="scientific">Cohnella faecalis</name>
    <dbReference type="NCBI Taxonomy" id="2315694"/>
    <lineage>
        <taxon>Bacteria</taxon>
        <taxon>Bacillati</taxon>
        <taxon>Bacillota</taxon>
        <taxon>Bacilli</taxon>
        <taxon>Bacillales</taxon>
        <taxon>Paenibacillaceae</taxon>
        <taxon>Cohnella</taxon>
    </lineage>
</organism>